<sequence length="493" mass="54154">EVDTAESYESFSTAREERNDDMAAPSQRLKDELHVTSFPSPDTGHRDPSREGESSDPQHHLNTAEPSTPKVKHTALKESHAEDVLSLSLEVDRLRSQLSSTNYELSHATSQLAIYKDKNEELTIELSTVKAQLRSTQDSVSQGKSSLEEKLSLEFKLRKAAEEDAQLALELAKESNTTKEECEMWLMRSLDEIDLWKTKCAEMEGELRGVRQELGLGQQSVEIEEKNEESKTSEDEAKNQFASRMTAKTTPRVLCEASMGTMKSAKVQNFVPSSVASAPTSSSSAGMFTPSTESFSSPMSTSSFTPSKSAIASGRAYLHSHSPSLQRSSPYGAKRSASPNPHAQASELMRRSAETRRLLRERLASVGRKDPVLPRPPGTPDANPGGDEGDKQSTAGVDTFAARQGAACKAVAETLRKSGRRLRLKGKWWSVPASSDGDDGLPSTQSSIEQVADLESMVGDYCVNIEDTIGNQHDRIEELLAFCDHLEKDMLRR</sequence>
<gene>
    <name evidence="3" type="ORF">THAOC_34895</name>
</gene>
<dbReference type="AlphaFoldDB" id="K0R2Q1"/>
<feature type="compositionally biased region" description="Basic and acidic residues" evidence="2">
    <location>
        <begin position="228"/>
        <end position="238"/>
    </location>
</feature>
<dbReference type="OrthoDB" id="10677568at2759"/>
<feature type="region of interest" description="Disordered" evidence="2">
    <location>
        <begin position="364"/>
        <end position="394"/>
    </location>
</feature>
<dbReference type="OMA" id="WNTENKD"/>
<keyword evidence="4" id="KW-1185">Reference proteome</keyword>
<dbReference type="EMBL" id="AGNL01047761">
    <property type="protein sequence ID" value="EJK46430.1"/>
    <property type="molecule type" value="Genomic_DNA"/>
</dbReference>
<feature type="compositionally biased region" description="Low complexity" evidence="2">
    <location>
        <begin position="274"/>
        <end position="309"/>
    </location>
</feature>
<name>K0R2Q1_THAOC</name>
<dbReference type="eggNOG" id="ENOG502SZ0H">
    <property type="taxonomic scope" value="Eukaryota"/>
</dbReference>
<evidence type="ECO:0000256" key="2">
    <source>
        <dbReference type="SAM" id="MobiDB-lite"/>
    </source>
</evidence>
<feature type="compositionally biased region" description="Basic and acidic residues" evidence="2">
    <location>
        <begin position="43"/>
        <end position="59"/>
    </location>
</feature>
<feature type="region of interest" description="Disordered" evidence="2">
    <location>
        <begin position="1"/>
        <end position="77"/>
    </location>
</feature>
<feature type="region of interest" description="Disordered" evidence="2">
    <location>
        <begin position="274"/>
        <end position="351"/>
    </location>
</feature>
<dbReference type="Proteomes" id="UP000266841">
    <property type="component" value="Unassembled WGS sequence"/>
</dbReference>
<comment type="caution">
    <text evidence="3">The sequence shown here is derived from an EMBL/GenBank/DDBJ whole genome shotgun (WGS) entry which is preliminary data.</text>
</comment>
<feature type="non-terminal residue" evidence="3">
    <location>
        <position position="1"/>
    </location>
</feature>
<organism evidence="3 4">
    <name type="scientific">Thalassiosira oceanica</name>
    <name type="common">Marine diatom</name>
    <dbReference type="NCBI Taxonomy" id="159749"/>
    <lineage>
        <taxon>Eukaryota</taxon>
        <taxon>Sar</taxon>
        <taxon>Stramenopiles</taxon>
        <taxon>Ochrophyta</taxon>
        <taxon>Bacillariophyta</taxon>
        <taxon>Coscinodiscophyceae</taxon>
        <taxon>Thalassiosirophycidae</taxon>
        <taxon>Thalassiosirales</taxon>
        <taxon>Thalassiosiraceae</taxon>
        <taxon>Thalassiosira</taxon>
    </lineage>
</organism>
<evidence type="ECO:0000313" key="4">
    <source>
        <dbReference type="Proteomes" id="UP000266841"/>
    </source>
</evidence>
<feature type="region of interest" description="Disordered" evidence="2">
    <location>
        <begin position="219"/>
        <end position="245"/>
    </location>
</feature>
<accession>K0R2Q1</accession>
<evidence type="ECO:0000313" key="3">
    <source>
        <dbReference type="EMBL" id="EJK46430.1"/>
    </source>
</evidence>
<proteinExistence type="predicted"/>
<protein>
    <submittedName>
        <fullName evidence="3">Uncharacterized protein</fullName>
    </submittedName>
</protein>
<keyword evidence="1" id="KW-0175">Coiled coil</keyword>
<evidence type="ECO:0000256" key="1">
    <source>
        <dbReference type="SAM" id="Coils"/>
    </source>
</evidence>
<feature type="coiled-coil region" evidence="1">
    <location>
        <begin position="105"/>
        <end position="139"/>
    </location>
</feature>
<reference evidence="3 4" key="1">
    <citation type="journal article" date="2012" name="Genome Biol.">
        <title>Genome and low-iron response of an oceanic diatom adapted to chronic iron limitation.</title>
        <authorList>
            <person name="Lommer M."/>
            <person name="Specht M."/>
            <person name="Roy A.S."/>
            <person name="Kraemer L."/>
            <person name="Andreson R."/>
            <person name="Gutowska M.A."/>
            <person name="Wolf J."/>
            <person name="Bergner S.V."/>
            <person name="Schilhabel M.B."/>
            <person name="Klostermeier U.C."/>
            <person name="Beiko R.G."/>
            <person name="Rosenstiel P."/>
            <person name="Hippler M."/>
            <person name="Laroche J."/>
        </authorList>
    </citation>
    <scope>NUCLEOTIDE SEQUENCE [LARGE SCALE GENOMIC DNA]</scope>
    <source>
        <strain evidence="3 4">CCMP1005</strain>
    </source>
</reference>